<dbReference type="Pfam" id="PF21010">
    <property type="entry name" value="HA2_C"/>
    <property type="match status" value="1"/>
</dbReference>
<proteinExistence type="inferred from homology"/>
<protein>
    <submittedName>
        <fullName evidence="6">RNA-directed DNA polymerase from mobile element jockey-like</fullName>
    </submittedName>
</protein>
<dbReference type="GO" id="GO:0016787">
    <property type="term" value="F:hydrolase activity"/>
    <property type="evidence" value="ECO:0007669"/>
    <property type="project" value="UniProtKB-KW"/>
</dbReference>
<dbReference type="InterPro" id="IPR011709">
    <property type="entry name" value="DEAD-box_helicase_OB_fold"/>
</dbReference>
<dbReference type="PROSITE" id="PS51835">
    <property type="entry name" value="DENN_C9ORF72"/>
    <property type="match status" value="1"/>
</dbReference>
<evidence type="ECO:0000256" key="5">
    <source>
        <dbReference type="ARBA" id="ARBA00038040"/>
    </source>
</evidence>
<organism evidence="6 7">
    <name type="scientific">Paramuricea clavata</name>
    <name type="common">Red gorgonian</name>
    <name type="synonym">Violescent sea-whip</name>
    <dbReference type="NCBI Taxonomy" id="317549"/>
    <lineage>
        <taxon>Eukaryota</taxon>
        <taxon>Metazoa</taxon>
        <taxon>Cnidaria</taxon>
        <taxon>Anthozoa</taxon>
        <taxon>Octocorallia</taxon>
        <taxon>Malacalcyonacea</taxon>
        <taxon>Plexauridae</taxon>
        <taxon>Paramuricea</taxon>
    </lineage>
</organism>
<dbReference type="GO" id="GO:0005524">
    <property type="term" value="F:ATP binding"/>
    <property type="evidence" value="ECO:0007669"/>
    <property type="project" value="UniProtKB-KW"/>
</dbReference>
<dbReference type="GO" id="GO:0034458">
    <property type="term" value="F:3'-5' RNA helicase activity"/>
    <property type="evidence" value="ECO:0007669"/>
    <property type="project" value="TreeGrafter"/>
</dbReference>
<sequence length="1607" mass="181987">MALHLVFKTTPEGKRKIVVATNSAETSLTIDGIRIVIDSGMVKEPSFDPARNMTTLDVKLVSQSSAKQRSGRARRTGPGKCYCMYTEEDYNKMDSNTKPEILKMHLGMAVLQLLSLGVTDIEKFDFVESPPPSALTKALVNLTLLGALNPDRTLNHLGEEMLQLPTEPQLSKALLEGLDRGCGDDVIIAAALMSSGHDVFYRGTVEKRNECEIQKQEFCQTSGDLLSAIDVYKNWFAKSSKTQVAWCKENALNSKLLRSARETGNEIRDALSKIRPRLNLQVTTENIQESLGKSLLAGYFENIAWSIGHEKLGYMTVSSSQKARIHPSSVLSSLGDQPEWVLYQQLKRTNQVFLLNLTPIHYDWIAEVAMHMLQYVDEETIARSRVVRHRIYPIGPELVKAVIGYQGSTIKQIETSVSEYSARFPVIDGHTAFCAVECNVDKGMVDVYTTKDCLNYASNQVNDVIRKKRRELEGYSEVFISNVGGLKSLVANDLTTRLILQPGTSCKFDVFVEKEDVGEEVNSDEVLCILRDGGNVIHDAACTNPKSGPNVYKWGDVTYSDVSQAKKANTNLHSVRNRDELPYNVRRIQLKPTRVESTASQNYTQSSGVKVLVSWFPLPAREKAYIKCKSRDIANEIVCNLNRQVTSRFSKRCFVQKSGGDIAVFVQETDDEFTVRKRLEGCCTTFQIEGVLKITVPSKPSLHEVDLQAEKEKLMEVMKDFETVQVLTLWFANCKKVRACVVFEKLESTEDVILKLNEKRDVLGVRAMYLELEKKREITCDGRLYDKIRKEIEALKNDEIIIEVEPRQRRKKIIITGKDPQKVNYFHAPERTKKVRSEYAPWITENIKQTMRRRDFLKKKAVKTGSKHFHDAYKRTRNDLNRLIKNTKAIYFTNTLNDCDNNPKKMWKTINKLTNKQSKTTVISEIRNDNQNLTKKHEIADALNSHFNEVSSRLANNMPQSSRTFESYVTRSDTQFTIQNVSLTKVYKLLSTIKTSKSAGHDRIPGKLLRDAAEVIAPSLSAIFNASINTGIFPEDFKIAIISPIHKAGSKSNCDNYRPISVLSSVAKIYEKLVTEQLEIYLETNHILAEQQAGFRKNHSTQTSLLNITNQWLMNMDKGLLNGVIFLDLKKAFDCVDHNILLKKMHCYGIRGHTLAWFQSYLSSRIQICKVDQTMSTTRTVKCGIPQGSNLGPLLFLLYINDLPNCLTSSSASMFADDTNVSTNGKTNDELQERINVDLENIHQWLLANKLTLNKDKTEYMIIGSRQRISNLVLTDPKIELGESVIKRVHKSKTLGVIIDEHLLWNHQIQNIVTKASKGIGMMRRIKQFVPKSTLVWDSAFAPGNSSCFNSSFLEKCITSHMETFGSTVVIGKAVELINLMINTLALFLSPEERCQSRHVTNDKNMEYDPDLFVQGILTKEDGSYELSSKKVLTSRFPTTVINLEKEDVSQSSLFAEHCSTRHQFLNLELEYLWNDDEDAPVYPALGLFHNLKHESKMIGDMLSDIQLLPPQDSIRVVYIENFKRLIRRKAVAVIKYIEDLSRFGYERMDSSGLQEVRQLLHLTKDGDFLIVLATAEKLRPNIYLCAMGEGGQNGTEAIYRNVLGCL</sequence>
<keyword evidence="1" id="KW-0547">Nucleotide-binding</keyword>
<dbReference type="Pfam" id="PF15019">
    <property type="entry name" value="C9orf72-like"/>
    <property type="match status" value="1"/>
</dbReference>
<dbReference type="Gene3D" id="1.20.120.1080">
    <property type="match status" value="1"/>
</dbReference>
<evidence type="ECO:0000256" key="2">
    <source>
        <dbReference type="ARBA" id="ARBA00022801"/>
    </source>
</evidence>
<dbReference type="PROSITE" id="PS51194">
    <property type="entry name" value="HELICASE_CTER"/>
    <property type="match status" value="1"/>
</dbReference>
<keyword evidence="2" id="KW-0378">Hydrolase</keyword>
<dbReference type="GO" id="GO:0003964">
    <property type="term" value="F:RNA-directed DNA polymerase activity"/>
    <property type="evidence" value="ECO:0007669"/>
    <property type="project" value="UniProtKB-KW"/>
</dbReference>
<dbReference type="EMBL" id="CACRXK020000971">
    <property type="protein sequence ID" value="CAB3986156.1"/>
    <property type="molecule type" value="Genomic_DNA"/>
</dbReference>
<keyword evidence="6" id="KW-0695">RNA-directed DNA polymerase</keyword>
<keyword evidence="7" id="KW-1185">Reference proteome</keyword>
<dbReference type="GO" id="GO:0003723">
    <property type="term" value="F:RNA binding"/>
    <property type="evidence" value="ECO:0007669"/>
    <property type="project" value="TreeGrafter"/>
</dbReference>
<keyword evidence="6" id="KW-0808">Transferase</keyword>
<dbReference type="SUPFAM" id="SSF52540">
    <property type="entry name" value="P-loop containing nucleoside triphosphate hydrolases"/>
    <property type="match status" value="1"/>
</dbReference>
<keyword evidence="4" id="KW-0067">ATP-binding</keyword>
<dbReference type="InterPro" id="IPR000477">
    <property type="entry name" value="RT_dom"/>
</dbReference>
<reference evidence="6" key="1">
    <citation type="submission" date="2020-04" db="EMBL/GenBank/DDBJ databases">
        <authorList>
            <person name="Alioto T."/>
            <person name="Alioto T."/>
            <person name="Gomez Garrido J."/>
        </authorList>
    </citation>
    <scope>NUCLEOTIDE SEQUENCE</scope>
    <source>
        <strain evidence="6">A484AB</strain>
    </source>
</reference>
<dbReference type="SMART" id="SM00847">
    <property type="entry name" value="HA2"/>
    <property type="match status" value="1"/>
</dbReference>
<dbReference type="InterPro" id="IPR043502">
    <property type="entry name" value="DNA/RNA_pol_sf"/>
</dbReference>
<dbReference type="PANTHER" id="PTHR18934:SF91">
    <property type="entry name" value="PRE-MRNA-SPLICING FACTOR ATP-DEPENDENT RNA HELICASE PRP16"/>
    <property type="match status" value="1"/>
</dbReference>
<evidence type="ECO:0000256" key="4">
    <source>
        <dbReference type="ARBA" id="ARBA00022840"/>
    </source>
</evidence>
<dbReference type="GO" id="GO:0005085">
    <property type="term" value="F:guanyl-nucleotide exchange factor activity"/>
    <property type="evidence" value="ECO:0007669"/>
    <property type="project" value="InterPro"/>
</dbReference>
<name>A0A7D9DHW9_PARCT</name>
<dbReference type="Proteomes" id="UP001152795">
    <property type="component" value="Unassembled WGS sequence"/>
</dbReference>
<dbReference type="Pfam" id="PF00271">
    <property type="entry name" value="Helicase_C"/>
    <property type="match status" value="1"/>
</dbReference>
<dbReference type="InterPro" id="IPR001650">
    <property type="entry name" value="Helicase_C-like"/>
</dbReference>
<dbReference type="InterPro" id="IPR027417">
    <property type="entry name" value="P-loop_NTPase"/>
</dbReference>
<dbReference type="InterPro" id="IPR007502">
    <property type="entry name" value="Helicase-assoc_dom"/>
</dbReference>
<comment type="caution">
    <text evidence="6">The sequence shown here is derived from an EMBL/GenBank/DDBJ whole genome shotgun (WGS) entry which is preliminary data.</text>
</comment>
<evidence type="ECO:0000313" key="7">
    <source>
        <dbReference type="Proteomes" id="UP001152795"/>
    </source>
</evidence>
<dbReference type="Pfam" id="PF00078">
    <property type="entry name" value="RVT_1"/>
    <property type="match status" value="1"/>
</dbReference>
<gene>
    <name evidence="6" type="ORF">PACLA_8A077139</name>
</gene>
<dbReference type="CDD" id="cd01650">
    <property type="entry name" value="RT_nLTR_like"/>
    <property type="match status" value="1"/>
</dbReference>
<dbReference type="Gene3D" id="3.40.50.300">
    <property type="entry name" value="P-loop containing nucleotide triphosphate hydrolases"/>
    <property type="match status" value="1"/>
</dbReference>
<dbReference type="SUPFAM" id="SSF56672">
    <property type="entry name" value="DNA/RNA polymerases"/>
    <property type="match status" value="1"/>
</dbReference>
<keyword evidence="3" id="KW-0347">Helicase</keyword>
<evidence type="ECO:0000313" key="6">
    <source>
        <dbReference type="EMBL" id="CAB3986156.1"/>
    </source>
</evidence>
<comment type="similarity">
    <text evidence="5">Belongs to the DEAD box helicase family. DEAH subfamily. PRP16 sub-subfamily.</text>
</comment>
<accession>A0A7D9DHW9</accession>
<dbReference type="InterPro" id="IPR027819">
    <property type="entry name" value="C9orf72"/>
</dbReference>
<dbReference type="Pfam" id="PF07717">
    <property type="entry name" value="OB_NTP_bind"/>
    <property type="match status" value="1"/>
</dbReference>
<dbReference type="PROSITE" id="PS50878">
    <property type="entry name" value="RT_POL"/>
    <property type="match status" value="1"/>
</dbReference>
<dbReference type="OrthoDB" id="6144055at2759"/>
<evidence type="ECO:0000256" key="1">
    <source>
        <dbReference type="ARBA" id="ARBA00022741"/>
    </source>
</evidence>
<evidence type="ECO:0000256" key="3">
    <source>
        <dbReference type="ARBA" id="ARBA00022806"/>
    </source>
</evidence>
<dbReference type="CDD" id="cd18791">
    <property type="entry name" value="SF2_C_RHA"/>
    <property type="match status" value="1"/>
</dbReference>
<dbReference type="PANTHER" id="PTHR18934">
    <property type="entry name" value="ATP-DEPENDENT RNA HELICASE"/>
    <property type="match status" value="1"/>
</dbReference>
<keyword evidence="6" id="KW-0548">Nucleotidyltransferase</keyword>